<comment type="caution">
    <text evidence="2">The sequence shown here is derived from an EMBL/GenBank/DDBJ whole genome shotgun (WGS) entry which is preliminary data.</text>
</comment>
<feature type="signal peptide" evidence="1">
    <location>
        <begin position="1"/>
        <end position="22"/>
    </location>
</feature>
<reference evidence="3" key="1">
    <citation type="journal article" date="2019" name="Int. J. Syst. Evol. Microbiol.">
        <title>The Global Catalogue of Microorganisms (GCM) 10K type strain sequencing project: providing services to taxonomists for standard genome sequencing and annotation.</title>
        <authorList>
            <consortium name="The Broad Institute Genomics Platform"/>
            <consortium name="The Broad Institute Genome Sequencing Center for Infectious Disease"/>
            <person name="Wu L."/>
            <person name="Ma J."/>
        </authorList>
    </citation>
    <scope>NUCLEOTIDE SEQUENCE [LARGE SCALE GENOMIC DNA]</scope>
    <source>
        <strain evidence="3">CGMCC 4.1469</strain>
    </source>
</reference>
<evidence type="ECO:0000313" key="2">
    <source>
        <dbReference type="EMBL" id="MFC5456552.1"/>
    </source>
</evidence>
<dbReference type="RefSeq" id="WP_377168904.1">
    <property type="nucleotide sequence ID" value="NZ_JBHSMQ010000006.1"/>
</dbReference>
<dbReference type="InterPro" id="IPR021747">
    <property type="entry name" value="DUF3313"/>
</dbReference>
<dbReference type="EMBL" id="JBHSMQ010000006">
    <property type="protein sequence ID" value="MFC5456552.1"/>
    <property type="molecule type" value="Genomic_DNA"/>
</dbReference>
<dbReference type="Pfam" id="PF11769">
    <property type="entry name" value="DUF3313"/>
    <property type="match status" value="1"/>
</dbReference>
<name>A0ABW0KUG1_9BACT</name>
<proteinExistence type="predicted"/>
<dbReference type="Proteomes" id="UP001596052">
    <property type="component" value="Unassembled WGS sequence"/>
</dbReference>
<keyword evidence="1" id="KW-0732">Signal</keyword>
<gene>
    <name evidence="2" type="ORF">ACFQDI_16930</name>
</gene>
<evidence type="ECO:0000313" key="3">
    <source>
        <dbReference type="Proteomes" id="UP001596052"/>
    </source>
</evidence>
<keyword evidence="3" id="KW-1185">Reference proteome</keyword>
<accession>A0ABW0KUG1</accession>
<feature type="chain" id="PRO_5046085586" evidence="1">
    <location>
        <begin position="23"/>
        <end position="260"/>
    </location>
</feature>
<protein>
    <submittedName>
        <fullName evidence="2">DUF3313 family protein</fullName>
    </submittedName>
</protein>
<sequence length="260" mass="29421">MILTRATLFLLIPWMMISCRSAKSVVVAVDVKPTAFLPHAKELKEDRKRSPFLGNWWSTDKKVLAAAEKVKSIYIAPVVSDELRASTQKFALMEFSKERRDSKVKDLVRYTHDRFVKAFKSNKKSRYTVVDAPSKDAMTLKLSIIEWEPNTYSGLVVREALDMAIPVPFTPVGSIVGKSARPAIAIQGVLTEPKTGKSVFEFADKEETRMAVLLFFPNELTPTGQAKFAIREWASQFEKLMSTPPDKKVRDSMPIQLMEF</sequence>
<evidence type="ECO:0000256" key="1">
    <source>
        <dbReference type="SAM" id="SignalP"/>
    </source>
</evidence>
<dbReference type="PROSITE" id="PS51257">
    <property type="entry name" value="PROKAR_LIPOPROTEIN"/>
    <property type="match status" value="1"/>
</dbReference>
<organism evidence="2 3">
    <name type="scientific">Prosthecobacter fluviatilis</name>
    <dbReference type="NCBI Taxonomy" id="445931"/>
    <lineage>
        <taxon>Bacteria</taxon>
        <taxon>Pseudomonadati</taxon>
        <taxon>Verrucomicrobiota</taxon>
        <taxon>Verrucomicrobiia</taxon>
        <taxon>Verrucomicrobiales</taxon>
        <taxon>Verrucomicrobiaceae</taxon>
        <taxon>Prosthecobacter</taxon>
    </lineage>
</organism>